<accession>A0A840Q9B4</accession>
<dbReference type="PANTHER" id="PTHR35861">
    <property type="match status" value="1"/>
</dbReference>
<feature type="domain" description="Tail sheath protein subtilisin-like" evidence="2">
    <location>
        <begin position="294"/>
        <end position="432"/>
    </location>
</feature>
<dbReference type="AlphaFoldDB" id="A0A840Q9B4"/>
<dbReference type="PANTHER" id="PTHR35861:SF1">
    <property type="entry name" value="PHAGE TAIL SHEATH PROTEIN"/>
    <property type="match status" value="1"/>
</dbReference>
<dbReference type="InterPro" id="IPR052042">
    <property type="entry name" value="Tail_sheath_structural"/>
</dbReference>
<name>A0A840Q9B4_9PSEU</name>
<evidence type="ECO:0000256" key="1">
    <source>
        <dbReference type="ARBA" id="ARBA00008005"/>
    </source>
</evidence>
<dbReference type="InterPro" id="IPR035089">
    <property type="entry name" value="Phage_sheath_subtilisin"/>
</dbReference>
<sequence length="556" mass="58960">MRGHSTSTVLSNPLGAHRTPGVRMEWLDAAPQGRSVVPTDVAGFVGVAERGPLHSAVRVDGLSQFQGVFGRTLPYAYLAYAVEAFFANGGNRCWVVRVANPDDAVAASAIVPVGDADTALVVTACSPGSWGNAVECHVRPMMHGRFVLELRCGGVREVWRGLASAPDALAGRDPIAVLNDLQTGSRLVTVRWWADGVGNPAGAVGYPSIGSADGVLLTGGADGLTTLRPEHFGAEPTRWGVEALDLVDEVSLVSVPDCFSPPASQRGVPSPRPCAPKSSVELRPPRPVFDLEAVARVQQAAVWHCERRKDRVALLDVPREGADGLPAGTADVIAWRDQFDSSYAALYHPWIVVPDRNVTSRTLVPPSGHVAGLCALGDNTTGVHKAPAGSVLQLAIDTAVDLDAVEHGDLDHAGVNVIRMARGVRVLGNRTLTKRHSWLGRLNVRRLLVALEEQVAVETAWTTFEANGTRLCGELESLVRDVLEDARRRGLLVGATPDEAYSVCCDESVNPPAELAEGRIVCLIGIRPPPPAEFLVVRMVRTPAGVLAEQPGGGDG</sequence>
<comment type="similarity">
    <text evidence="1">Belongs to the myoviridae tail sheath protein family.</text>
</comment>
<protein>
    <recommendedName>
        <fullName evidence="2">Tail sheath protein subtilisin-like domain-containing protein</fullName>
    </recommendedName>
</protein>
<evidence type="ECO:0000259" key="2">
    <source>
        <dbReference type="Pfam" id="PF04984"/>
    </source>
</evidence>
<dbReference type="EMBL" id="JACHIW010000001">
    <property type="protein sequence ID" value="MBB5157036.1"/>
    <property type="molecule type" value="Genomic_DNA"/>
</dbReference>
<reference evidence="3 4" key="1">
    <citation type="submission" date="2020-08" db="EMBL/GenBank/DDBJ databases">
        <title>Sequencing the genomes of 1000 actinobacteria strains.</title>
        <authorList>
            <person name="Klenk H.-P."/>
        </authorList>
    </citation>
    <scope>NUCLEOTIDE SEQUENCE [LARGE SCALE GENOMIC DNA]</scope>
    <source>
        <strain evidence="3 4">DSM 45584</strain>
    </source>
</reference>
<dbReference type="Proteomes" id="UP000584374">
    <property type="component" value="Unassembled WGS sequence"/>
</dbReference>
<gene>
    <name evidence="3" type="ORF">BJ970_004570</name>
</gene>
<comment type="caution">
    <text evidence="3">The sequence shown here is derived from an EMBL/GenBank/DDBJ whole genome shotgun (WGS) entry which is preliminary data.</text>
</comment>
<dbReference type="Gene3D" id="3.40.50.11780">
    <property type="match status" value="2"/>
</dbReference>
<keyword evidence="4" id="KW-1185">Reference proteome</keyword>
<evidence type="ECO:0000313" key="3">
    <source>
        <dbReference type="EMBL" id="MBB5157036.1"/>
    </source>
</evidence>
<evidence type="ECO:0000313" key="4">
    <source>
        <dbReference type="Proteomes" id="UP000584374"/>
    </source>
</evidence>
<proteinExistence type="inferred from homology"/>
<organism evidence="3 4">
    <name type="scientific">Saccharopolyspora phatthalungensis</name>
    <dbReference type="NCBI Taxonomy" id="664693"/>
    <lineage>
        <taxon>Bacteria</taxon>
        <taxon>Bacillati</taxon>
        <taxon>Actinomycetota</taxon>
        <taxon>Actinomycetes</taxon>
        <taxon>Pseudonocardiales</taxon>
        <taxon>Pseudonocardiaceae</taxon>
        <taxon>Saccharopolyspora</taxon>
    </lineage>
</organism>
<dbReference type="Pfam" id="PF04984">
    <property type="entry name" value="Phage_sheath_1"/>
    <property type="match status" value="1"/>
</dbReference>